<dbReference type="Proteomes" id="UP000593765">
    <property type="component" value="Chromosome"/>
</dbReference>
<evidence type="ECO:0000256" key="1">
    <source>
        <dbReference type="SAM" id="Phobius"/>
    </source>
</evidence>
<dbReference type="Gene3D" id="3.30.750.24">
    <property type="entry name" value="STAS domain"/>
    <property type="match status" value="1"/>
</dbReference>
<accession>A0A7M2WRX7</accession>
<keyword evidence="1" id="KW-0472">Membrane</keyword>
<feature type="transmembrane region" description="Helical" evidence="1">
    <location>
        <begin position="21"/>
        <end position="43"/>
    </location>
</feature>
<keyword evidence="1" id="KW-0812">Transmembrane</keyword>
<keyword evidence="1" id="KW-1133">Transmembrane helix</keyword>
<dbReference type="SUPFAM" id="SSF52091">
    <property type="entry name" value="SpoIIaa-like"/>
    <property type="match status" value="1"/>
</dbReference>
<organism evidence="3 4">
    <name type="scientific">Humisphaera borealis</name>
    <dbReference type="NCBI Taxonomy" id="2807512"/>
    <lineage>
        <taxon>Bacteria</taxon>
        <taxon>Pseudomonadati</taxon>
        <taxon>Planctomycetota</taxon>
        <taxon>Phycisphaerae</taxon>
        <taxon>Tepidisphaerales</taxon>
        <taxon>Tepidisphaeraceae</taxon>
        <taxon>Humisphaera</taxon>
    </lineage>
</organism>
<dbReference type="EMBL" id="CP063458">
    <property type="protein sequence ID" value="QOV87922.1"/>
    <property type="molecule type" value="Genomic_DNA"/>
</dbReference>
<keyword evidence="4" id="KW-1185">Reference proteome</keyword>
<dbReference type="KEGG" id="hbs:IPV69_16810"/>
<feature type="transmembrane region" description="Helical" evidence="1">
    <location>
        <begin position="63"/>
        <end position="88"/>
    </location>
</feature>
<dbReference type="RefSeq" id="WP_206290837.1">
    <property type="nucleotide sequence ID" value="NZ_CP063458.1"/>
</dbReference>
<dbReference type="PANTHER" id="PTHR37314:SF4">
    <property type="entry name" value="UPF0700 TRANSMEMBRANE PROTEIN YOAK"/>
    <property type="match status" value="1"/>
</dbReference>
<feature type="domain" description="STAS" evidence="2">
    <location>
        <begin position="329"/>
        <end position="401"/>
    </location>
</feature>
<feature type="transmembrane region" description="Helical" evidence="1">
    <location>
        <begin position="222"/>
        <end position="244"/>
    </location>
</feature>
<protein>
    <submittedName>
        <fullName evidence="3">DUF1275 family protein</fullName>
    </submittedName>
</protein>
<dbReference type="AlphaFoldDB" id="A0A7M2WRX7"/>
<dbReference type="PROSITE" id="PS50801">
    <property type="entry name" value="STAS"/>
    <property type="match status" value="1"/>
</dbReference>
<feature type="transmembrane region" description="Helical" evidence="1">
    <location>
        <begin position="100"/>
        <end position="122"/>
    </location>
</feature>
<dbReference type="PANTHER" id="PTHR37314">
    <property type="entry name" value="SLR0142 PROTEIN"/>
    <property type="match status" value="1"/>
</dbReference>
<dbReference type="InterPro" id="IPR010699">
    <property type="entry name" value="DUF1275"/>
</dbReference>
<gene>
    <name evidence="3" type="ORF">IPV69_16810</name>
</gene>
<dbReference type="InterPro" id="IPR036513">
    <property type="entry name" value="STAS_dom_sf"/>
</dbReference>
<evidence type="ECO:0000313" key="3">
    <source>
        <dbReference type="EMBL" id="QOV87922.1"/>
    </source>
</evidence>
<dbReference type="Pfam" id="PF01740">
    <property type="entry name" value="STAS"/>
    <property type="match status" value="1"/>
</dbReference>
<dbReference type="InterPro" id="IPR002645">
    <property type="entry name" value="STAS_dom"/>
</dbReference>
<evidence type="ECO:0000313" key="4">
    <source>
        <dbReference type="Proteomes" id="UP000593765"/>
    </source>
</evidence>
<dbReference type="CDD" id="cd07042">
    <property type="entry name" value="STAS_SulP_like_sulfate_transporter"/>
    <property type="match status" value="1"/>
</dbReference>
<name>A0A7M2WRX7_9BACT</name>
<sequence length="415" mass="45224">MLSAGAYSFRLKSRLAISLSWIAGYTNVIAFIMCGGIVVSHVTGNVTHFGLAVAETGFSVASALQQVAFFGFLVLAFFAGAVASGVMTEGARRRGIASKYMLPMAVEALLLVALAIGIELHYTGFLPASNRSTFYVLSGLASLAMGLQNATITRISGAVIRTTHLTGVVTDLGLESVQYILWAWDRTHRPLRNGRVNGTARPSSRLGRVWRLSSRHASFQRLLLLASIFGSFLFGVIAGSVIFYLFPTRALLAPVSFLLWIIYVDWRKPIADVKELDLTADTEFGGSEGVKAMLPGGVGIYRLTHHRRDAQHHAPDFLAWVDRLPRQWRVVILAVSPLTHFDADSAMNLLAAAQKLRSQHRELILCGVRAVQYKALDRHGLVEELGHDLFTPDIEFAIARAINALEALGGEPAVT</sequence>
<reference evidence="3 4" key="1">
    <citation type="submission" date="2020-10" db="EMBL/GenBank/DDBJ databases">
        <title>Wide distribution of Phycisphaera-like planctomycetes from WD2101 soil group in peatlands and genome analysis of the first cultivated representative.</title>
        <authorList>
            <person name="Dedysh S.N."/>
            <person name="Beletsky A.V."/>
            <person name="Ivanova A."/>
            <person name="Kulichevskaya I.S."/>
            <person name="Suzina N.E."/>
            <person name="Philippov D.A."/>
            <person name="Rakitin A.L."/>
            <person name="Mardanov A.V."/>
            <person name="Ravin N.V."/>
        </authorList>
    </citation>
    <scope>NUCLEOTIDE SEQUENCE [LARGE SCALE GENOMIC DNA]</scope>
    <source>
        <strain evidence="3 4">M1803</strain>
    </source>
</reference>
<feature type="transmembrane region" description="Helical" evidence="1">
    <location>
        <begin position="134"/>
        <end position="152"/>
    </location>
</feature>
<proteinExistence type="predicted"/>
<evidence type="ECO:0000259" key="2">
    <source>
        <dbReference type="PROSITE" id="PS50801"/>
    </source>
</evidence>
<dbReference type="Pfam" id="PF06912">
    <property type="entry name" value="DUF1275"/>
    <property type="match status" value="1"/>
</dbReference>